<gene>
    <name evidence="2" type="ORF">Esi_0017_0172</name>
</gene>
<protein>
    <submittedName>
        <fullName evidence="2">Uncharacterized protein</fullName>
    </submittedName>
</protein>
<sequence length="200" mass="21587">MPANDEHTTAKEQSRLSSRCRHHQQCKGTPRRSLERSNRRPKEGEEIPATIAAPASHRSGGGGDGTNRTARHEEPTASARSAGTAASFSSSKGGRGLPSAYCGSGVPSGRTTSRSLTSSAAISLTDYATDTPRETVRTTTTMAMSTARAEATLAVLEAERAQLEHRLKKVEDELRQERILSKENNKKRGHRLAAPPRTTR</sequence>
<evidence type="ECO:0000313" key="2">
    <source>
        <dbReference type="EMBL" id="CBJ25941.1"/>
    </source>
</evidence>
<feature type="compositionally biased region" description="Low complexity" evidence="1">
    <location>
        <begin position="77"/>
        <end position="91"/>
    </location>
</feature>
<dbReference type="AlphaFoldDB" id="D7FMP4"/>
<feature type="compositionally biased region" description="Basic and acidic residues" evidence="1">
    <location>
        <begin position="32"/>
        <end position="45"/>
    </location>
</feature>
<evidence type="ECO:0000256" key="1">
    <source>
        <dbReference type="SAM" id="MobiDB-lite"/>
    </source>
</evidence>
<accession>D7FMP4</accession>
<dbReference type="InParanoid" id="D7FMP4"/>
<reference evidence="2 3" key="1">
    <citation type="journal article" date="2010" name="Nature">
        <title>The Ectocarpus genome and the independent evolution of multicellularity in brown algae.</title>
        <authorList>
            <person name="Cock J.M."/>
            <person name="Sterck L."/>
            <person name="Rouze P."/>
            <person name="Scornet D."/>
            <person name="Allen A.E."/>
            <person name="Amoutzias G."/>
            <person name="Anthouard V."/>
            <person name="Artiguenave F."/>
            <person name="Aury J.M."/>
            <person name="Badger J.H."/>
            <person name="Beszteri B."/>
            <person name="Billiau K."/>
            <person name="Bonnet E."/>
            <person name="Bothwell J.H."/>
            <person name="Bowler C."/>
            <person name="Boyen C."/>
            <person name="Brownlee C."/>
            <person name="Carrano C.J."/>
            <person name="Charrier B."/>
            <person name="Cho G.Y."/>
            <person name="Coelho S.M."/>
            <person name="Collen J."/>
            <person name="Corre E."/>
            <person name="Da Silva C."/>
            <person name="Delage L."/>
            <person name="Delaroque N."/>
            <person name="Dittami S.M."/>
            <person name="Doulbeau S."/>
            <person name="Elias M."/>
            <person name="Farnham G."/>
            <person name="Gachon C.M."/>
            <person name="Gschloessl B."/>
            <person name="Heesch S."/>
            <person name="Jabbari K."/>
            <person name="Jubin C."/>
            <person name="Kawai H."/>
            <person name="Kimura K."/>
            <person name="Kloareg B."/>
            <person name="Kupper F.C."/>
            <person name="Lang D."/>
            <person name="Le Bail A."/>
            <person name="Leblanc C."/>
            <person name="Lerouge P."/>
            <person name="Lohr M."/>
            <person name="Lopez P.J."/>
            <person name="Martens C."/>
            <person name="Maumus F."/>
            <person name="Michel G."/>
            <person name="Miranda-Saavedra D."/>
            <person name="Morales J."/>
            <person name="Moreau H."/>
            <person name="Motomura T."/>
            <person name="Nagasato C."/>
            <person name="Napoli C.A."/>
            <person name="Nelson D.R."/>
            <person name="Nyvall-Collen P."/>
            <person name="Peters A.F."/>
            <person name="Pommier C."/>
            <person name="Potin P."/>
            <person name="Poulain J."/>
            <person name="Quesneville H."/>
            <person name="Read B."/>
            <person name="Rensing S.A."/>
            <person name="Ritter A."/>
            <person name="Rousvoal S."/>
            <person name="Samanta M."/>
            <person name="Samson G."/>
            <person name="Schroeder D.C."/>
            <person name="Segurens B."/>
            <person name="Strittmatter M."/>
            <person name="Tonon T."/>
            <person name="Tregear J.W."/>
            <person name="Valentin K."/>
            <person name="von Dassow P."/>
            <person name="Yamagishi T."/>
            <person name="Van de Peer Y."/>
            <person name="Wincker P."/>
        </authorList>
    </citation>
    <scope>NUCLEOTIDE SEQUENCE [LARGE SCALE GENOMIC DNA]</scope>
    <source>
        <strain evidence="3">Ec32 / CCAP1310/4</strain>
    </source>
</reference>
<feature type="region of interest" description="Disordered" evidence="1">
    <location>
        <begin position="1"/>
        <end position="135"/>
    </location>
</feature>
<dbReference type="EMBL" id="FN648214">
    <property type="protein sequence ID" value="CBJ25941.1"/>
    <property type="molecule type" value="Genomic_DNA"/>
</dbReference>
<proteinExistence type="predicted"/>
<evidence type="ECO:0000313" key="3">
    <source>
        <dbReference type="Proteomes" id="UP000002630"/>
    </source>
</evidence>
<feature type="compositionally biased region" description="Low complexity" evidence="1">
    <location>
        <begin position="108"/>
        <end position="130"/>
    </location>
</feature>
<organism evidence="2 3">
    <name type="scientific">Ectocarpus siliculosus</name>
    <name type="common">Brown alga</name>
    <name type="synonym">Conferva siliculosa</name>
    <dbReference type="NCBI Taxonomy" id="2880"/>
    <lineage>
        <taxon>Eukaryota</taxon>
        <taxon>Sar</taxon>
        <taxon>Stramenopiles</taxon>
        <taxon>Ochrophyta</taxon>
        <taxon>PX clade</taxon>
        <taxon>Phaeophyceae</taxon>
        <taxon>Ectocarpales</taxon>
        <taxon>Ectocarpaceae</taxon>
        <taxon>Ectocarpus</taxon>
    </lineage>
</organism>
<dbReference type="EMBL" id="FN649749">
    <property type="protein sequence ID" value="CBJ25941.1"/>
    <property type="molecule type" value="Genomic_DNA"/>
</dbReference>
<name>D7FMP4_ECTSI</name>
<keyword evidence="3" id="KW-1185">Reference proteome</keyword>
<dbReference type="Proteomes" id="UP000002630">
    <property type="component" value="Linkage Group LG24"/>
</dbReference>
<feature type="compositionally biased region" description="Basic and acidic residues" evidence="1">
    <location>
        <begin position="1"/>
        <end position="14"/>
    </location>
</feature>
<feature type="region of interest" description="Disordered" evidence="1">
    <location>
        <begin position="178"/>
        <end position="200"/>
    </location>
</feature>